<feature type="transmembrane region" description="Helical" evidence="1">
    <location>
        <begin position="36"/>
        <end position="58"/>
    </location>
</feature>
<dbReference type="Pfam" id="PF05232">
    <property type="entry name" value="BTP"/>
    <property type="match status" value="2"/>
</dbReference>
<evidence type="ECO:0000259" key="2">
    <source>
        <dbReference type="Pfam" id="PF05232"/>
    </source>
</evidence>
<keyword evidence="1" id="KW-1133">Transmembrane helix</keyword>
<accession>A0ABS0N9T9</accession>
<evidence type="ECO:0000313" key="3">
    <source>
        <dbReference type="EMBL" id="MBH5329078.1"/>
    </source>
</evidence>
<name>A0ABS0N9T9_9NEIS</name>
<proteinExistence type="predicted"/>
<organism evidence="3 4">
    <name type="scientific">Eikenella glucosivorans</name>
    <dbReference type="NCBI Taxonomy" id="2766967"/>
    <lineage>
        <taxon>Bacteria</taxon>
        <taxon>Pseudomonadati</taxon>
        <taxon>Pseudomonadota</taxon>
        <taxon>Betaproteobacteria</taxon>
        <taxon>Neisseriales</taxon>
        <taxon>Neisseriaceae</taxon>
        <taxon>Eikenella</taxon>
    </lineage>
</organism>
<feature type="domain" description="Chlorhexidine efflux transporter" evidence="2">
    <location>
        <begin position="69"/>
        <end position="131"/>
    </location>
</feature>
<protein>
    <submittedName>
        <fullName evidence="3">PACE efflux transporter</fullName>
    </submittedName>
</protein>
<feature type="transmembrane region" description="Helical" evidence="1">
    <location>
        <begin position="109"/>
        <end position="126"/>
    </location>
</feature>
<feature type="transmembrane region" description="Helical" evidence="1">
    <location>
        <begin position="79"/>
        <end position="97"/>
    </location>
</feature>
<feature type="transmembrane region" description="Helical" evidence="1">
    <location>
        <begin position="12"/>
        <end position="30"/>
    </location>
</feature>
<dbReference type="InterPro" id="IPR007896">
    <property type="entry name" value="BTP_bacteria"/>
</dbReference>
<dbReference type="NCBIfam" id="NF033664">
    <property type="entry name" value="PACE_transport"/>
    <property type="match status" value="1"/>
</dbReference>
<reference evidence="3 4" key="1">
    <citation type="submission" date="2020-09" db="EMBL/GenBank/DDBJ databases">
        <title>Eikenella S3660 sp. nov., isolated from a throat swab.</title>
        <authorList>
            <person name="Buhl M."/>
        </authorList>
    </citation>
    <scope>NUCLEOTIDE SEQUENCE [LARGE SCALE GENOMIC DNA]</scope>
    <source>
        <strain evidence="3 4">S3360</strain>
    </source>
</reference>
<feature type="domain" description="Chlorhexidine efflux transporter" evidence="2">
    <location>
        <begin position="1"/>
        <end position="62"/>
    </location>
</feature>
<dbReference type="EMBL" id="JACSGR010000003">
    <property type="protein sequence ID" value="MBH5329078.1"/>
    <property type="molecule type" value="Genomic_DNA"/>
</dbReference>
<dbReference type="Proteomes" id="UP000768471">
    <property type="component" value="Unassembled WGS sequence"/>
</dbReference>
<keyword evidence="4" id="KW-1185">Reference proteome</keyword>
<keyword evidence="1" id="KW-0472">Membrane</keyword>
<evidence type="ECO:0000256" key="1">
    <source>
        <dbReference type="SAM" id="Phobius"/>
    </source>
</evidence>
<comment type="caution">
    <text evidence="3">The sequence shown here is derived from an EMBL/GenBank/DDBJ whole genome shotgun (WGS) entry which is preliminary data.</text>
</comment>
<gene>
    <name evidence="3" type="ORF">H9Q10_05275</name>
</gene>
<dbReference type="InterPro" id="IPR058208">
    <property type="entry name" value="PACE"/>
</dbReference>
<sequence length="144" mass="16184">MSFFERFIHSLLFETGAVLISAIAVLLFGHSQAGTAFGMSVAVSVTAMVWNFVFNWGFDKIFTGRRERRSWGVRMLQTGAFEGGLLFFTTPLIAWFLQIGLWPALLTDLGLTLLIVLYSLAYNWAFDHLRAHLLARRGRVSGAH</sequence>
<keyword evidence="1" id="KW-0812">Transmembrane</keyword>
<evidence type="ECO:0000313" key="4">
    <source>
        <dbReference type="Proteomes" id="UP000768471"/>
    </source>
</evidence>